<dbReference type="InterPro" id="IPR050593">
    <property type="entry name" value="LovG"/>
</dbReference>
<feature type="compositionally biased region" description="Basic residues" evidence="2">
    <location>
        <begin position="339"/>
        <end position="354"/>
    </location>
</feature>
<protein>
    <recommendedName>
        <fullName evidence="3">Zn(2)-C6 fungal-type domain-containing protein</fullName>
    </recommendedName>
</protein>
<name>A0A9P6YKX8_RHIOR</name>
<dbReference type="InterPro" id="IPR029058">
    <property type="entry name" value="AB_hydrolase_fold"/>
</dbReference>
<evidence type="ECO:0000256" key="2">
    <source>
        <dbReference type="SAM" id="MobiDB-lite"/>
    </source>
</evidence>
<dbReference type="GO" id="GO:0005634">
    <property type="term" value="C:nucleus"/>
    <property type="evidence" value="ECO:0007669"/>
    <property type="project" value="TreeGrafter"/>
</dbReference>
<dbReference type="EMBL" id="JAANIT010000163">
    <property type="protein sequence ID" value="KAG1551184.1"/>
    <property type="molecule type" value="Genomic_DNA"/>
</dbReference>
<keyword evidence="1" id="KW-0378">Hydrolase</keyword>
<comment type="caution">
    <text evidence="4">The sequence shown here is derived from an EMBL/GenBank/DDBJ whole genome shotgun (WGS) entry which is preliminary data.</text>
</comment>
<dbReference type="Proteomes" id="UP000717996">
    <property type="component" value="Unassembled WGS sequence"/>
</dbReference>
<evidence type="ECO:0000259" key="3">
    <source>
        <dbReference type="PROSITE" id="PS50048"/>
    </source>
</evidence>
<feature type="compositionally biased region" description="Low complexity" evidence="2">
    <location>
        <begin position="356"/>
        <end position="377"/>
    </location>
</feature>
<dbReference type="SUPFAM" id="SSF53474">
    <property type="entry name" value="alpha/beta-Hydrolases"/>
    <property type="match status" value="1"/>
</dbReference>
<feature type="compositionally biased region" description="Basic and acidic residues" evidence="2">
    <location>
        <begin position="560"/>
        <end position="575"/>
    </location>
</feature>
<dbReference type="GO" id="GO:0000981">
    <property type="term" value="F:DNA-binding transcription factor activity, RNA polymerase II-specific"/>
    <property type="evidence" value="ECO:0007669"/>
    <property type="project" value="InterPro"/>
</dbReference>
<dbReference type="PANTHER" id="PTHR48070:SF6">
    <property type="entry name" value="ESTERASE OVCA2"/>
    <property type="match status" value="1"/>
</dbReference>
<dbReference type="GO" id="GO:0005737">
    <property type="term" value="C:cytoplasm"/>
    <property type="evidence" value="ECO:0007669"/>
    <property type="project" value="TreeGrafter"/>
</dbReference>
<dbReference type="InterPro" id="IPR036864">
    <property type="entry name" value="Zn2-C6_fun-type_DNA-bd_sf"/>
</dbReference>
<feature type="region of interest" description="Disordered" evidence="2">
    <location>
        <begin position="447"/>
        <end position="590"/>
    </location>
</feature>
<dbReference type="Pfam" id="PF03959">
    <property type="entry name" value="FSH1"/>
    <property type="match status" value="1"/>
</dbReference>
<organism evidence="4 5">
    <name type="scientific">Rhizopus oryzae</name>
    <name type="common">Mucormycosis agent</name>
    <name type="synonym">Rhizopus arrhizus var. delemar</name>
    <dbReference type="NCBI Taxonomy" id="64495"/>
    <lineage>
        <taxon>Eukaryota</taxon>
        <taxon>Fungi</taxon>
        <taxon>Fungi incertae sedis</taxon>
        <taxon>Mucoromycota</taxon>
        <taxon>Mucoromycotina</taxon>
        <taxon>Mucoromycetes</taxon>
        <taxon>Mucorales</taxon>
        <taxon>Mucorineae</taxon>
        <taxon>Rhizopodaceae</taxon>
        <taxon>Rhizopus</taxon>
    </lineage>
</organism>
<dbReference type="PANTHER" id="PTHR48070">
    <property type="entry name" value="ESTERASE OVCA2"/>
    <property type="match status" value="1"/>
</dbReference>
<reference evidence="4" key="1">
    <citation type="journal article" date="2020" name="Microb. Genom.">
        <title>Genetic diversity of clinical and environmental Mucorales isolates obtained from an investigation of mucormycosis cases among solid organ transplant recipients.</title>
        <authorList>
            <person name="Nguyen M.H."/>
            <person name="Kaul D."/>
            <person name="Muto C."/>
            <person name="Cheng S.J."/>
            <person name="Richter R.A."/>
            <person name="Bruno V.M."/>
            <person name="Liu G."/>
            <person name="Beyhan S."/>
            <person name="Sundermann A.J."/>
            <person name="Mounaud S."/>
            <person name="Pasculle A.W."/>
            <person name="Nierman W.C."/>
            <person name="Driscoll E."/>
            <person name="Cumbie R."/>
            <person name="Clancy C.J."/>
            <person name="Dupont C.L."/>
        </authorList>
    </citation>
    <scope>NUCLEOTIDE SEQUENCE</scope>
    <source>
        <strain evidence="4">GL16</strain>
    </source>
</reference>
<feature type="region of interest" description="Disordered" evidence="2">
    <location>
        <begin position="339"/>
        <end position="377"/>
    </location>
</feature>
<dbReference type="GO" id="GO:0016787">
    <property type="term" value="F:hydrolase activity"/>
    <property type="evidence" value="ECO:0007669"/>
    <property type="project" value="UniProtKB-KW"/>
</dbReference>
<dbReference type="PROSITE" id="PS50048">
    <property type="entry name" value="ZN2_CY6_FUNGAL_2"/>
    <property type="match status" value="1"/>
</dbReference>
<dbReference type="InterPro" id="IPR001138">
    <property type="entry name" value="Zn2Cys6_DnaBD"/>
</dbReference>
<evidence type="ECO:0000313" key="4">
    <source>
        <dbReference type="EMBL" id="KAG1551184.1"/>
    </source>
</evidence>
<dbReference type="SUPFAM" id="SSF57701">
    <property type="entry name" value="Zn2/Cys6 DNA-binding domain"/>
    <property type="match status" value="1"/>
</dbReference>
<feature type="region of interest" description="Disordered" evidence="2">
    <location>
        <begin position="203"/>
        <end position="244"/>
    </location>
</feature>
<proteinExistence type="predicted"/>
<feature type="compositionally biased region" description="Low complexity" evidence="2">
    <location>
        <begin position="447"/>
        <end position="534"/>
    </location>
</feature>
<dbReference type="AlphaFoldDB" id="A0A9P6YKX8"/>
<evidence type="ECO:0000313" key="5">
    <source>
        <dbReference type="Proteomes" id="UP000717996"/>
    </source>
</evidence>
<feature type="domain" description="Zn(2)-C6 fungal-type" evidence="3">
    <location>
        <begin position="303"/>
        <end position="334"/>
    </location>
</feature>
<feature type="compositionally biased region" description="Low complexity" evidence="2">
    <location>
        <begin position="209"/>
        <end position="241"/>
    </location>
</feature>
<dbReference type="Gene3D" id="3.40.50.1820">
    <property type="entry name" value="alpha/beta hydrolase"/>
    <property type="match status" value="1"/>
</dbReference>
<dbReference type="GO" id="GO:0008270">
    <property type="term" value="F:zinc ion binding"/>
    <property type="evidence" value="ECO:0007669"/>
    <property type="project" value="InterPro"/>
</dbReference>
<dbReference type="SMART" id="SM00066">
    <property type="entry name" value="GAL4"/>
    <property type="match status" value="1"/>
</dbReference>
<sequence length="590" mass="64677">MSGNKLRILCLHGYTQNATTFRKRTSAMRKSLDHLAEFVYITAPHHIGPPEISNQVLTKYDVSEGHKPYGWWYAPKHKPTRNGYLIGYKESINYAQQVLDKQGPFDGILGFSQGASFAAILTELLEKNSPGFGHHAPFRFSIIVSGFKPTMQEATNSMLTKEHKLKTPSLHYIGDLDTLVLPEKMFLLTEVFENPVIFRHSGGYESPTSQQLQQQQAQQPQSQSNQAQDANQQQAQPQPLLTGPNLAIYSPAAMQPLSVLAAAQRKDQDPSAALAAVASAAAAAAPVELGAHGKPKRKQVKNACVNCQKACKKCDIGRPCQRCIKYGITDTCVNSVRKERKKGIKRGPYKKRNKTGAESGASSGTSTPNMTSPMTSAPMYVNGVRPAAIPIHYQPFPPGHYDPYAAYTGNGQMMPQAYMVPASIQQMYPTNPPVMSYQAAMNIISPQHQQQSLPQQQQQQQQPQPQQQQQQQQSQQQSQQQPQPQTQQQQHSLAEQQQVNTQQQQALSVTNSPAPSSATPNSTATAPAATAPAVETKPEDDDDEGSKLTILSRLCSAVLDRNDAPKQEPDVKIEGNQESTPPPSRPQSAT</sequence>
<dbReference type="CDD" id="cd00067">
    <property type="entry name" value="GAL4"/>
    <property type="match status" value="1"/>
</dbReference>
<feature type="compositionally biased region" description="Pro residues" evidence="2">
    <location>
        <begin position="580"/>
        <end position="590"/>
    </location>
</feature>
<gene>
    <name evidence="4" type="ORF">G6F51_001997</name>
</gene>
<evidence type="ECO:0000256" key="1">
    <source>
        <dbReference type="ARBA" id="ARBA00022801"/>
    </source>
</evidence>
<accession>A0A9P6YKX8</accession>
<dbReference type="InterPro" id="IPR005645">
    <property type="entry name" value="FSH-like_dom"/>
</dbReference>
<dbReference type="OrthoDB" id="5575144at2759"/>
<dbReference type="Pfam" id="PF00172">
    <property type="entry name" value="Zn_clus"/>
    <property type="match status" value="1"/>
</dbReference>